<feature type="region of interest" description="Disordered" evidence="5">
    <location>
        <begin position="121"/>
        <end position="292"/>
    </location>
</feature>
<dbReference type="GO" id="GO:0005874">
    <property type="term" value="C:microtubule"/>
    <property type="evidence" value="ECO:0007669"/>
    <property type="project" value="InterPro"/>
</dbReference>
<evidence type="ECO:0000256" key="4">
    <source>
        <dbReference type="ARBA" id="ARBA00023212"/>
    </source>
</evidence>
<reference evidence="6 7" key="1">
    <citation type="submission" date="2020-03" db="EMBL/GenBank/DDBJ databases">
        <title>Dissostichus mawsoni Genome sequencing and assembly.</title>
        <authorList>
            <person name="Park H."/>
        </authorList>
    </citation>
    <scope>NUCLEOTIDE SEQUENCE [LARGE SCALE GENOMIC DNA]</scope>
    <source>
        <strain evidence="6">DM0001</strain>
        <tissue evidence="6">Muscle</tissue>
    </source>
</reference>
<dbReference type="OrthoDB" id="9632339at2759"/>
<feature type="compositionally biased region" description="Basic and acidic residues" evidence="5">
    <location>
        <begin position="421"/>
        <end position="434"/>
    </location>
</feature>
<dbReference type="PANTHER" id="PTHR14759">
    <property type="entry name" value="STOP PROTEIN"/>
    <property type="match status" value="1"/>
</dbReference>
<keyword evidence="3" id="KW-0963">Cytoplasm</keyword>
<sequence>MHRALRRNNSDGQNLRGYRDQAYASLRIVSRTFICTSIRHLEFFCASFSRQPSCPSCFCIIMAWPCLTRACCINRYWTELDKGDIAVPLVFTKYSDVGEVQHLPHHPRLKRAGAIAIETQPHSGEQEPGKAPPATGAAAGKDGSLRLSCAKTSRPGEFAPSPAVNPGMSYSARRPRSTTKLSLAYSEEERPPLDPQTQPHLRGARAKRRGGKQEQAAPEVESGVEKSEIEEKTQEKESNEPTKKSGKREKSAERQTVEKTEEQVSAEVSAEQKKGRAAADALNRQIKQVTSSSYRTEFKAYKDVKPVKAIKAPSQYKPPVEESSRETSYSATYKGEQVKAQPADNKLIDRRRIRSLYNEPGKETSKVDKPVSRIKPKKTPTTTGKMVKKSKEKVLASSLSAKKKPSLGTPEPKPDGVVTKKSKEISNRLAEANH</sequence>
<organism evidence="6 7">
    <name type="scientific">Dissostichus mawsoni</name>
    <name type="common">Antarctic cod</name>
    <dbReference type="NCBI Taxonomy" id="36200"/>
    <lineage>
        <taxon>Eukaryota</taxon>
        <taxon>Metazoa</taxon>
        <taxon>Chordata</taxon>
        <taxon>Craniata</taxon>
        <taxon>Vertebrata</taxon>
        <taxon>Euteleostomi</taxon>
        <taxon>Actinopterygii</taxon>
        <taxon>Neopterygii</taxon>
        <taxon>Teleostei</taxon>
        <taxon>Neoteleostei</taxon>
        <taxon>Acanthomorphata</taxon>
        <taxon>Eupercaria</taxon>
        <taxon>Perciformes</taxon>
        <taxon>Notothenioidei</taxon>
        <taxon>Nototheniidae</taxon>
        <taxon>Dissostichus</taxon>
    </lineage>
</organism>
<dbReference type="AlphaFoldDB" id="A0A7J5YDU9"/>
<dbReference type="GO" id="GO:0005516">
    <property type="term" value="F:calmodulin binding"/>
    <property type="evidence" value="ECO:0007669"/>
    <property type="project" value="InterPro"/>
</dbReference>
<dbReference type="GO" id="GO:0070507">
    <property type="term" value="P:regulation of microtubule cytoskeleton organization"/>
    <property type="evidence" value="ECO:0007669"/>
    <property type="project" value="TreeGrafter"/>
</dbReference>
<dbReference type="Proteomes" id="UP000518266">
    <property type="component" value="Unassembled WGS sequence"/>
</dbReference>
<keyword evidence="4" id="KW-0206">Cytoskeleton</keyword>
<proteinExistence type="inferred from homology"/>
<dbReference type="GO" id="GO:0000226">
    <property type="term" value="P:microtubule cytoskeleton organization"/>
    <property type="evidence" value="ECO:0007669"/>
    <property type="project" value="InterPro"/>
</dbReference>
<comment type="caution">
    <text evidence="6">The sequence shown here is derived from an EMBL/GenBank/DDBJ whole genome shotgun (WGS) entry which is preliminary data.</text>
</comment>
<dbReference type="GO" id="GO:0005798">
    <property type="term" value="C:Golgi-associated vesicle"/>
    <property type="evidence" value="ECO:0007669"/>
    <property type="project" value="TreeGrafter"/>
</dbReference>
<keyword evidence="7" id="KW-1185">Reference proteome</keyword>
<dbReference type="GO" id="GO:0005801">
    <property type="term" value="C:cis-Golgi network"/>
    <property type="evidence" value="ECO:0007669"/>
    <property type="project" value="TreeGrafter"/>
</dbReference>
<dbReference type="GO" id="GO:0030705">
    <property type="term" value="P:cytoskeleton-dependent intracellular transport"/>
    <property type="evidence" value="ECO:0007669"/>
    <property type="project" value="TreeGrafter"/>
</dbReference>
<dbReference type="PANTHER" id="PTHR14759:SF31">
    <property type="entry name" value="MICROTUBULE-ASSOCIATED PROTEIN 6-LIKE"/>
    <property type="match status" value="1"/>
</dbReference>
<feature type="compositionally biased region" description="Basic and acidic residues" evidence="5">
    <location>
        <begin position="223"/>
        <end position="262"/>
    </location>
</feature>
<evidence type="ECO:0000313" key="6">
    <source>
        <dbReference type="EMBL" id="KAF3847600.1"/>
    </source>
</evidence>
<evidence type="ECO:0008006" key="8">
    <source>
        <dbReference type="Google" id="ProtNLM"/>
    </source>
</evidence>
<evidence type="ECO:0000256" key="2">
    <source>
        <dbReference type="ARBA" id="ARBA00005728"/>
    </source>
</evidence>
<comment type="subcellular location">
    <subcellularLocation>
        <location evidence="1">Cytoplasm</location>
        <location evidence="1">Cytoskeleton</location>
    </subcellularLocation>
</comment>
<feature type="compositionally biased region" description="Basic and acidic residues" evidence="5">
    <location>
        <begin position="360"/>
        <end position="371"/>
    </location>
</feature>
<name>A0A7J5YDU9_DISMA</name>
<accession>A0A7J5YDU9</accession>
<dbReference type="GO" id="GO:0008017">
    <property type="term" value="F:microtubule binding"/>
    <property type="evidence" value="ECO:0007669"/>
    <property type="project" value="InterPro"/>
</dbReference>
<gene>
    <name evidence="6" type="ORF">F7725_020628</name>
</gene>
<comment type="similarity">
    <text evidence="2">Belongs to the STOP family.</text>
</comment>
<protein>
    <recommendedName>
        <fullName evidence="8">Microtubule-associated protein 6</fullName>
    </recommendedName>
</protein>
<evidence type="ECO:0000256" key="1">
    <source>
        <dbReference type="ARBA" id="ARBA00004245"/>
    </source>
</evidence>
<evidence type="ECO:0000313" key="7">
    <source>
        <dbReference type="Proteomes" id="UP000518266"/>
    </source>
</evidence>
<feature type="compositionally biased region" description="Low complexity" evidence="5">
    <location>
        <begin position="132"/>
        <end position="141"/>
    </location>
</feature>
<feature type="region of interest" description="Disordered" evidence="5">
    <location>
        <begin position="306"/>
        <end position="434"/>
    </location>
</feature>
<evidence type="ECO:0000256" key="3">
    <source>
        <dbReference type="ARBA" id="ARBA00022490"/>
    </source>
</evidence>
<dbReference type="InterPro" id="IPR007882">
    <property type="entry name" value="MAP6"/>
</dbReference>
<evidence type="ECO:0000256" key="5">
    <source>
        <dbReference type="SAM" id="MobiDB-lite"/>
    </source>
</evidence>
<dbReference type="EMBL" id="JAAKFY010000013">
    <property type="protein sequence ID" value="KAF3847600.1"/>
    <property type="molecule type" value="Genomic_DNA"/>
</dbReference>